<name>A0AAD1SDL2_PELCU</name>
<gene>
    <name evidence="1" type="ORF">PECUL_23A019836</name>
</gene>
<sequence length="139" mass="15986">FKGRGNWRLNESLLQDSKFVEQIRVELTNYFQINSNGETSVLNTWSAHKAVVRGLFIRQSSYLKKHRQTTILACQTQLTALTAQNKHTPSRTLARQIQALTDKLTELNVAKTSYLLHKLKATQYHHSGKATRHLTTRLK</sequence>
<dbReference type="AlphaFoldDB" id="A0AAD1SDL2"/>
<reference evidence="1" key="1">
    <citation type="submission" date="2022-03" db="EMBL/GenBank/DDBJ databases">
        <authorList>
            <person name="Alioto T."/>
            <person name="Alioto T."/>
            <person name="Gomez Garrido J."/>
        </authorList>
    </citation>
    <scope>NUCLEOTIDE SEQUENCE</scope>
</reference>
<evidence type="ECO:0000313" key="1">
    <source>
        <dbReference type="EMBL" id="CAH2299481.1"/>
    </source>
</evidence>
<accession>A0AAD1SDL2</accession>
<feature type="non-terminal residue" evidence="1">
    <location>
        <position position="1"/>
    </location>
</feature>
<keyword evidence="2" id="KW-1185">Reference proteome</keyword>
<protein>
    <submittedName>
        <fullName evidence="1">Guanine nucleotide-binding G(O) subunit alpha</fullName>
    </submittedName>
</protein>
<dbReference type="EMBL" id="OW240917">
    <property type="protein sequence ID" value="CAH2299481.1"/>
    <property type="molecule type" value="Genomic_DNA"/>
</dbReference>
<organism evidence="1 2">
    <name type="scientific">Pelobates cultripes</name>
    <name type="common">Western spadefoot toad</name>
    <dbReference type="NCBI Taxonomy" id="61616"/>
    <lineage>
        <taxon>Eukaryota</taxon>
        <taxon>Metazoa</taxon>
        <taxon>Chordata</taxon>
        <taxon>Craniata</taxon>
        <taxon>Vertebrata</taxon>
        <taxon>Euteleostomi</taxon>
        <taxon>Amphibia</taxon>
        <taxon>Batrachia</taxon>
        <taxon>Anura</taxon>
        <taxon>Pelobatoidea</taxon>
        <taxon>Pelobatidae</taxon>
        <taxon>Pelobates</taxon>
    </lineage>
</organism>
<feature type="non-terminal residue" evidence="1">
    <location>
        <position position="139"/>
    </location>
</feature>
<dbReference type="Proteomes" id="UP001295444">
    <property type="component" value="Chromosome 06"/>
</dbReference>
<proteinExistence type="predicted"/>
<evidence type="ECO:0000313" key="2">
    <source>
        <dbReference type="Proteomes" id="UP001295444"/>
    </source>
</evidence>